<sequence length="355" mass="40869">MARSRRSSGNRRKNKKHGTARVWLWLTAAALLFVIYFSYRIFRPNTYPFQEKTYFYIPTGSTYADVLKGLKQQHIVRNVKDFDWLARKLGYPHHVHPGRYAINPGMSNLQLVHILYSGKQAPVRLVITRLRTKADLIRLVSHHLEADSLSMATLLSDEIYLRQYGLDTNTALCAIIPNTYFFFWNTSAEGFFKRMMQAYNRFWDSTRLEEAQKLGLTPQEVIILASIVEEETNHNAEKPLIASVYLNRLRKGMRLAADPTVKFALGDFSIRRIYNKYTLVRSPYNTYLYKGLPPGPICTPSPATIDAVLHAPQTDYLYFCARADFSGSHVFASTYAEHLKNARKYQAALDSLHIQ</sequence>
<keyword evidence="9" id="KW-1185">Reference proteome</keyword>
<dbReference type="PANTHER" id="PTHR30518">
    <property type="entry name" value="ENDOLYTIC MUREIN TRANSGLYCOSYLASE"/>
    <property type="match status" value="1"/>
</dbReference>
<keyword evidence="6 7" id="KW-0961">Cell wall biogenesis/degradation</keyword>
<evidence type="ECO:0000256" key="3">
    <source>
        <dbReference type="ARBA" id="ARBA00022989"/>
    </source>
</evidence>
<gene>
    <name evidence="7" type="primary">mltG</name>
    <name evidence="8" type="ORF">BXY57_1084</name>
</gene>
<dbReference type="NCBIfam" id="TIGR00247">
    <property type="entry name" value="endolytic transglycosylase MltG"/>
    <property type="match status" value="1"/>
</dbReference>
<dbReference type="PANTHER" id="PTHR30518:SF2">
    <property type="entry name" value="ENDOLYTIC MUREIN TRANSGLYCOSYLASE"/>
    <property type="match status" value="1"/>
</dbReference>
<keyword evidence="1 7" id="KW-1003">Cell membrane</keyword>
<comment type="function">
    <text evidence="7">Functions as a peptidoglycan terminase that cleaves nascent peptidoglycan strands endolytically to terminate their elongation.</text>
</comment>
<dbReference type="EMBL" id="PGFG01000001">
    <property type="protein sequence ID" value="PJJ75505.1"/>
    <property type="molecule type" value="Genomic_DNA"/>
</dbReference>
<dbReference type="Pfam" id="PF02618">
    <property type="entry name" value="YceG"/>
    <property type="match status" value="1"/>
</dbReference>
<dbReference type="EC" id="4.2.2.29" evidence="7"/>
<evidence type="ECO:0000256" key="7">
    <source>
        <dbReference type="HAMAP-Rule" id="MF_02065"/>
    </source>
</evidence>
<dbReference type="HAMAP" id="MF_02065">
    <property type="entry name" value="MltG"/>
    <property type="match status" value="1"/>
</dbReference>
<organism evidence="8 9">
    <name type="scientific">Thermoflavifilum aggregans</name>
    <dbReference type="NCBI Taxonomy" id="454188"/>
    <lineage>
        <taxon>Bacteria</taxon>
        <taxon>Pseudomonadati</taxon>
        <taxon>Bacteroidota</taxon>
        <taxon>Chitinophagia</taxon>
        <taxon>Chitinophagales</taxon>
        <taxon>Chitinophagaceae</taxon>
        <taxon>Thermoflavifilum</taxon>
    </lineage>
</organism>
<keyword evidence="2 7" id="KW-0812">Transmembrane</keyword>
<evidence type="ECO:0000256" key="5">
    <source>
        <dbReference type="ARBA" id="ARBA00023239"/>
    </source>
</evidence>
<evidence type="ECO:0000256" key="4">
    <source>
        <dbReference type="ARBA" id="ARBA00023136"/>
    </source>
</evidence>
<dbReference type="Gene3D" id="3.30.160.60">
    <property type="entry name" value="Classic Zinc Finger"/>
    <property type="match status" value="1"/>
</dbReference>
<dbReference type="GO" id="GO:0071555">
    <property type="term" value="P:cell wall organization"/>
    <property type="evidence" value="ECO:0007669"/>
    <property type="project" value="UniProtKB-KW"/>
</dbReference>
<evidence type="ECO:0000256" key="1">
    <source>
        <dbReference type="ARBA" id="ARBA00022475"/>
    </source>
</evidence>
<dbReference type="AlphaFoldDB" id="A0A2M9CUI2"/>
<dbReference type="Gene3D" id="3.30.1490.480">
    <property type="entry name" value="Endolytic murein transglycosylase"/>
    <property type="match status" value="1"/>
</dbReference>
<comment type="similarity">
    <text evidence="7">Belongs to the transglycosylase MltG family.</text>
</comment>
<accession>A0A2M9CUI2</accession>
<keyword evidence="5 7" id="KW-0456">Lyase</keyword>
<dbReference type="OrthoDB" id="9814591at2"/>
<dbReference type="GO" id="GO:0005886">
    <property type="term" value="C:plasma membrane"/>
    <property type="evidence" value="ECO:0007669"/>
    <property type="project" value="UniProtKB-SubCell"/>
</dbReference>
<name>A0A2M9CUI2_9BACT</name>
<feature type="site" description="Important for catalytic activity" evidence="7">
    <location>
        <position position="231"/>
    </location>
</feature>
<evidence type="ECO:0000313" key="8">
    <source>
        <dbReference type="EMBL" id="PJJ75505.1"/>
    </source>
</evidence>
<dbReference type="GO" id="GO:0009252">
    <property type="term" value="P:peptidoglycan biosynthetic process"/>
    <property type="evidence" value="ECO:0007669"/>
    <property type="project" value="UniProtKB-UniRule"/>
</dbReference>
<comment type="caution">
    <text evidence="8">The sequence shown here is derived from an EMBL/GenBank/DDBJ whole genome shotgun (WGS) entry which is preliminary data.</text>
</comment>
<dbReference type="CDD" id="cd08010">
    <property type="entry name" value="MltG_like"/>
    <property type="match status" value="1"/>
</dbReference>
<proteinExistence type="inferred from homology"/>
<reference evidence="8 9" key="1">
    <citation type="submission" date="2017-11" db="EMBL/GenBank/DDBJ databases">
        <title>Genomic Encyclopedia of Archaeal and Bacterial Type Strains, Phase II (KMG-II): From Individual Species to Whole Genera.</title>
        <authorList>
            <person name="Goeker M."/>
        </authorList>
    </citation>
    <scope>NUCLEOTIDE SEQUENCE [LARGE SCALE GENOMIC DNA]</scope>
    <source>
        <strain evidence="8 9">DSM 27268</strain>
    </source>
</reference>
<dbReference type="RefSeq" id="WP_100314106.1">
    <property type="nucleotide sequence ID" value="NZ_PGFG01000001.1"/>
</dbReference>
<keyword evidence="4 7" id="KW-0472">Membrane</keyword>
<dbReference type="Proteomes" id="UP000230000">
    <property type="component" value="Unassembled WGS sequence"/>
</dbReference>
<keyword evidence="3 7" id="KW-1133">Transmembrane helix</keyword>
<comment type="subcellular location">
    <subcellularLocation>
        <location evidence="7">Cell membrane</location>
        <topology evidence="7">Single-pass membrane protein</topology>
    </subcellularLocation>
</comment>
<dbReference type="GO" id="GO:0008932">
    <property type="term" value="F:lytic endotransglycosylase activity"/>
    <property type="evidence" value="ECO:0007669"/>
    <property type="project" value="UniProtKB-UniRule"/>
</dbReference>
<dbReference type="InterPro" id="IPR003770">
    <property type="entry name" value="MLTG-like"/>
</dbReference>
<evidence type="ECO:0000256" key="2">
    <source>
        <dbReference type="ARBA" id="ARBA00022692"/>
    </source>
</evidence>
<evidence type="ECO:0000313" key="9">
    <source>
        <dbReference type="Proteomes" id="UP000230000"/>
    </source>
</evidence>
<feature type="transmembrane region" description="Helical" evidence="7">
    <location>
        <begin position="20"/>
        <end position="39"/>
    </location>
</feature>
<comment type="catalytic activity">
    <reaction evidence="7">
        <text>a peptidoglycan chain = a peptidoglycan chain with N-acetyl-1,6-anhydromuramyl-[peptide] at the reducing end + a peptidoglycan chain with N-acetylglucosamine at the non-reducing end.</text>
        <dbReference type="EC" id="4.2.2.29"/>
    </reaction>
</comment>
<evidence type="ECO:0000256" key="6">
    <source>
        <dbReference type="ARBA" id="ARBA00023316"/>
    </source>
</evidence>
<protein>
    <recommendedName>
        <fullName evidence="7">Endolytic murein transglycosylase</fullName>
        <ecNumber evidence="7">4.2.2.29</ecNumber>
    </recommendedName>
    <alternativeName>
        <fullName evidence="7">Peptidoglycan lytic transglycosylase</fullName>
    </alternativeName>
    <alternativeName>
        <fullName evidence="7">Peptidoglycan polymerization terminase</fullName>
    </alternativeName>
</protein>